<evidence type="ECO:0000313" key="3">
    <source>
        <dbReference type="Proteomes" id="UP000078542"/>
    </source>
</evidence>
<feature type="region of interest" description="Disordered" evidence="1">
    <location>
        <begin position="203"/>
        <end position="233"/>
    </location>
</feature>
<feature type="region of interest" description="Disordered" evidence="1">
    <location>
        <begin position="362"/>
        <end position="384"/>
    </location>
</feature>
<feature type="compositionally biased region" description="Pro residues" evidence="1">
    <location>
        <begin position="214"/>
        <end position="223"/>
    </location>
</feature>
<evidence type="ECO:0000256" key="1">
    <source>
        <dbReference type="SAM" id="MobiDB-lite"/>
    </source>
</evidence>
<sequence>DVKYSNNNLAFNKLYIPHFKLSIKMQFSNDKDVCLCPSITQSSSPLSSSSHSFVKDACSKYYQEIGAEMISNQLIIRLEKDKNKSKKKREEWEPPCDCVEIQRPTSKTGPKIINADYDDRIIFRVHSAYRLHEKDDPYKSQTVAYKIGSCKNGQQDDHQCKTITVYPQFISGTQEVYSDHIREGDQDIFLLRIKKKAEYSEQKNRNVELELRTPKPPPIPAPSSVPAVAPSQINDDVHVEDEKESDVDATRKERALDAHREKRCDDHGHDAINRLYEGKCWQVMLESLIVLTVLNCIFMFSSTVTTCALWWQYQSHRCCPRKTTTQQKFDSKRSKDYALQTAKKSRKSDFDGYAKIVSKSGINGSKHRSKRSQKNTSKDLGYQRRSKQKISFTDGLEVRQFDERAKMSEASQTINDTKSTVVMEFSTVQKVMQIVDNDPDINTMRAPFKEIVIQKDTADKKYDNNVEQNFEANIATSVS</sequence>
<proteinExistence type="predicted"/>
<dbReference type="AlphaFoldDB" id="A0A151ID86"/>
<feature type="non-terminal residue" evidence="2">
    <location>
        <position position="1"/>
    </location>
</feature>
<gene>
    <name evidence="2" type="ORF">ALC62_10898</name>
</gene>
<protein>
    <submittedName>
        <fullName evidence="2">Uncharacterized protein</fullName>
    </submittedName>
</protein>
<dbReference type="STRING" id="456900.A0A151ID86"/>
<dbReference type="Proteomes" id="UP000078542">
    <property type="component" value="Unassembled WGS sequence"/>
</dbReference>
<dbReference type="EMBL" id="KQ977978">
    <property type="protein sequence ID" value="KYM98375.1"/>
    <property type="molecule type" value="Genomic_DNA"/>
</dbReference>
<name>A0A151ID86_9HYME</name>
<evidence type="ECO:0000313" key="2">
    <source>
        <dbReference type="EMBL" id="KYM98375.1"/>
    </source>
</evidence>
<organism evidence="2 3">
    <name type="scientific">Cyphomyrmex costatus</name>
    <dbReference type="NCBI Taxonomy" id="456900"/>
    <lineage>
        <taxon>Eukaryota</taxon>
        <taxon>Metazoa</taxon>
        <taxon>Ecdysozoa</taxon>
        <taxon>Arthropoda</taxon>
        <taxon>Hexapoda</taxon>
        <taxon>Insecta</taxon>
        <taxon>Pterygota</taxon>
        <taxon>Neoptera</taxon>
        <taxon>Endopterygota</taxon>
        <taxon>Hymenoptera</taxon>
        <taxon>Apocrita</taxon>
        <taxon>Aculeata</taxon>
        <taxon>Formicoidea</taxon>
        <taxon>Formicidae</taxon>
        <taxon>Myrmicinae</taxon>
        <taxon>Cyphomyrmex</taxon>
    </lineage>
</organism>
<feature type="compositionally biased region" description="Basic and acidic residues" evidence="1">
    <location>
        <begin position="203"/>
        <end position="213"/>
    </location>
</feature>
<keyword evidence="3" id="KW-1185">Reference proteome</keyword>
<accession>A0A151ID86</accession>
<reference evidence="2 3" key="1">
    <citation type="submission" date="2016-03" db="EMBL/GenBank/DDBJ databases">
        <title>Cyphomyrmex costatus WGS genome.</title>
        <authorList>
            <person name="Nygaard S."/>
            <person name="Hu H."/>
            <person name="Boomsma J."/>
            <person name="Zhang G."/>
        </authorList>
    </citation>
    <scope>NUCLEOTIDE SEQUENCE [LARGE SCALE GENOMIC DNA]</scope>
    <source>
        <strain evidence="2">MS0001</strain>
        <tissue evidence="2">Whole body</tissue>
    </source>
</reference>